<dbReference type="PRINTS" id="PR01438">
    <property type="entry name" value="UNVRSLSTRESS"/>
</dbReference>
<dbReference type="InterPro" id="IPR014729">
    <property type="entry name" value="Rossmann-like_a/b/a_fold"/>
</dbReference>
<evidence type="ECO:0000313" key="3">
    <source>
        <dbReference type="EMBL" id="MCE5972522.1"/>
    </source>
</evidence>
<comment type="caution">
    <text evidence="3">The sequence shown here is derived from an EMBL/GenBank/DDBJ whole genome shotgun (WGS) entry which is preliminary data.</text>
</comment>
<dbReference type="RefSeq" id="WP_233675539.1">
    <property type="nucleotide sequence ID" value="NZ_JAJUOS010000002.1"/>
</dbReference>
<dbReference type="PANTHER" id="PTHR46268">
    <property type="entry name" value="STRESS RESPONSE PROTEIN NHAX"/>
    <property type="match status" value="1"/>
</dbReference>
<dbReference type="Proteomes" id="UP001521181">
    <property type="component" value="Unassembled WGS sequence"/>
</dbReference>
<feature type="domain" description="UspA" evidence="2">
    <location>
        <begin position="1"/>
        <end position="142"/>
    </location>
</feature>
<dbReference type="SUPFAM" id="SSF52402">
    <property type="entry name" value="Adenine nucleotide alpha hydrolases-like"/>
    <property type="match status" value="1"/>
</dbReference>
<dbReference type="PANTHER" id="PTHR46268:SF6">
    <property type="entry name" value="UNIVERSAL STRESS PROTEIN UP12"/>
    <property type="match status" value="1"/>
</dbReference>
<dbReference type="InterPro" id="IPR006016">
    <property type="entry name" value="UspA"/>
</dbReference>
<evidence type="ECO:0000259" key="2">
    <source>
        <dbReference type="Pfam" id="PF00582"/>
    </source>
</evidence>
<proteinExistence type="inferred from homology"/>
<gene>
    <name evidence="3" type="ORF">LZA78_03365</name>
</gene>
<comment type="similarity">
    <text evidence="1">Belongs to the universal stress protein A family.</text>
</comment>
<name>A0ABS8YRK8_9RHOB</name>
<keyword evidence="4" id="KW-1185">Reference proteome</keyword>
<dbReference type="Pfam" id="PF00582">
    <property type="entry name" value="Usp"/>
    <property type="match status" value="1"/>
</dbReference>
<organism evidence="3 4">
    <name type="scientific">Rhodobacter flavimaris</name>
    <dbReference type="NCBI Taxonomy" id="2907145"/>
    <lineage>
        <taxon>Bacteria</taxon>
        <taxon>Pseudomonadati</taxon>
        <taxon>Pseudomonadota</taxon>
        <taxon>Alphaproteobacteria</taxon>
        <taxon>Rhodobacterales</taxon>
        <taxon>Rhodobacter group</taxon>
        <taxon>Rhodobacter</taxon>
    </lineage>
</organism>
<dbReference type="Gene3D" id="3.40.50.620">
    <property type="entry name" value="HUPs"/>
    <property type="match status" value="1"/>
</dbReference>
<evidence type="ECO:0000256" key="1">
    <source>
        <dbReference type="ARBA" id="ARBA00008791"/>
    </source>
</evidence>
<dbReference type="CDD" id="cd00293">
    <property type="entry name" value="USP-like"/>
    <property type="match status" value="1"/>
</dbReference>
<sequence>MYKTILLTIDLEHEASWKHALPVAIDFAKVPGATLHVLSVVPNFGSALVASEFPASYLEKALGKAKAKLEALVAAQVPAQVKTISHVGAGRVHEAILEYIDSSGADLVVMASHAPDRVREFLVGSNADRVVRRSPVSIHVVRC</sequence>
<dbReference type="InterPro" id="IPR006015">
    <property type="entry name" value="Universal_stress_UspA"/>
</dbReference>
<protein>
    <submittedName>
        <fullName evidence="3">Universal stress protein</fullName>
    </submittedName>
</protein>
<evidence type="ECO:0000313" key="4">
    <source>
        <dbReference type="Proteomes" id="UP001521181"/>
    </source>
</evidence>
<accession>A0ABS8YRK8</accession>
<reference evidence="3 4" key="1">
    <citation type="submission" date="2021-12" db="EMBL/GenBank/DDBJ databases">
        <title>Sinirhodobacter sp. WL0062 is a bacterium isolated from seawater.</title>
        <authorList>
            <person name="Wang L."/>
            <person name="He W."/>
            <person name="Zhang D.-F."/>
        </authorList>
    </citation>
    <scope>NUCLEOTIDE SEQUENCE [LARGE SCALE GENOMIC DNA]</scope>
    <source>
        <strain evidence="3 4">WL0062</strain>
    </source>
</reference>
<dbReference type="EMBL" id="JAJUOS010000002">
    <property type="protein sequence ID" value="MCE5972522.1"/>
    <property type="molecule type" value="Genomic_DNA"/>
</dbReference>